<keyword evidence="1" id="KW-1133">Transmembrane helix</keyword>
<evidence type="ECO:0000313" key="3">
    <source>
        <dbReference type="Proteomes" id="UP000617171"/>
    </source>
</evidence>
<name>A0ABR6UL23_9PSED</name>
<proteinExistence type="predicted"/>
<evidence type="ECO:0000313" key="2">
    <source>
        <dbReference type="EMBL" id="MBC3345303.1"/>
    </source>
</evidence>
<keyword evidence="3" id="KW-1185">Reference proteome</keyword>
<feature type="transmembrane region" description="Helical" evidence="1">
    <location>
        <begin position="20"/>
        <end position="39"/>
    </location>
</feature>
<gene>
    <name evidence="2" type="ORF">HU811_01470</name>
</gene>
<keyword evidence="1" id="KW-0812">Transmembrane</keyword>
<dbReference type="Proteomes" id="UP000617171">
    <property type="component" value="Unassembled WGS sequence"/>
</dbReference>
<evidence type="ECO:0000256" key="1">
    <source>
        <dbReference type="SAM" id="Phobius"/>
    </source>
</evidence>
<dbReference type="EMBL" id="JABWQV010000002">
    <property type="protein sequence ID" value="MBC3345303.1"/>
    <property type="molecule type" value="Genomic_DNA"/>
</dbReference>
<sequence length="95" mass="10638">MNRQRAAQFRISALHVQQGLWAVVALLITLAAGQQLMLWHQSQQPEAPLLSIQRAPQTHFSAVGSLSDVSASMRMMEVDQVQPANDMPGQERWVF</sequence>
<organism evidence="2 3">
    <name type="scientific">Pseudomonas tehranensis</name>
    <dbReference type="NCBI Taxonomy" id="2745502"/>
    <lineage>
        <taxon>Bacteria</taxon>
        <taxon>Pseudomonadati</taxon>
        <taxon>Pseudomonadota</taxon>
        <taxon>Gammaproteobacteria</taxon>
        <taxon>Pseudomonadales</taxon>
        <taxon>Pseudomonadaceae</taxon>
        <taxon>Pseudomonas</taxon>
    </lineage>
</organism>
<keyword evidence="1" id="KW-0472">Membrane</keyword>
<reference evidence="2 3" key="1">
    <citation type="journal article" date="2020" name="Microorganisms">
        <title>Reliable Identification of Environmental Pseudomonas Isolates Using the rpoD Gene.</title>
        <authorList>
            <consortium name="The Broad Institute Genome Sequencing Platform"/>
            <person name="Girard L."/>
            <person name="Lood C."/>
            <person name="Rokni-Zadeh H."/>
            <person name="van Noort V."/>
            <person name="Lavigne R."/>
            <person name="De Mot R."/>
        </authorList>
    </citation>
    <scope>NUCLEOTIDE SEQUENCE [LARGE SCALE GENOMIC DNA]</scope>
    <source>
        <strain evidence="2 3">SWRI196</strain>
    </source>
</reference>
<accession>A0ABR6UL23</accession>
<dbReference type="RefSeq" id="WP_186653437.1">
    <property type="nucleotide sequence ID" value="NZ_JABWQV010000002.1"/>
</dbReference>
<comment type="caution">
    <text evidence="2">The sequence shown here is derived from an EMBL/GenBank/DDBJ whole genome shotgun (WGS) entry which is preliminary data.</text>
</comment>
<protein>
    <submittedName>
        <fullName evidence="2">Uncharacterized protein</fullName>
    </submittedName>
</protein>